<accession>A0A2M9D123</accession>
<dbReference type="InterPro" id="IPR000073">
    <property type="entry name" value="AB_hydrolase_1"/>
</dbReference>
<dbReference type="Pfam" id="PF00561">
    <property type="entry name" value="Abhydrolase_1"/>
    <property type="match status" value="1"/>
</dbReference>
<dbReference type="EMBL" id="PGFE01000001">
    <property type="protein sequence ID" value="PJJ77901.1"/>
    <property type="molecule type" value="Genomic_DNA"/>
</dbReference>
<dbReference type="SUPFAM" id="SSF53474">
    <property type="entry name" value="alpha/beta-Hydrolases"/>
    <property type="match status" value="1"/>
</dbReference>
<organism evidence="3 4">
    <name type="scientific">Sediminihabitans luteus</name>
    <dbReference type="NCBI Taxonomy" id="1138585"/>
    <lineage>
        <taxon>Bacteria</taxon>
        <taxon>Bacillati</taxon>
        <taxon>Actinomycetota</taxon>
        <taxon>Actinomycetes</taxon>
        <taxon>Micrococcales</taxon>
        <taxon>Cellulomonadaceae</taxon>
        <taxon>Sediminihabitans</taxon>
    </lineage>
</organism>
<feature type="region of interest" description="Disordered" evidence="1">
    <location>
        <begin position="1"/>
        <end position="22"/>
    </location>
</feature>
<dbReference type="PANTHER" id="PTHR43433:SF5">
    <property type="entry name" value="AB HYDROLASE-1 DOMAIN-CONTAINING PROTEIN"/>
    <property type="match status" value="1"/>
</dbReference>
<proteinExistence type="predicted"/>
<gene>
    <name evidence="3" type="ORF">CLV28_1127</name>
</gene>
<dbReference type="Proteomes" id="UP000231693">
    <property type="component" value="Unassembled WGS sequence"/>
</dbReference>
<dbReference type="RefSeq" id="WP_100422195.1">
    <property type="nucleotide sequence ID" value="NZ_BOOX01000010.1"/>
</dbReference>
<dbReference type="InterPro" id="IPR029058">
    <property type="entry name" value="AB_hydrolase_fold"/>
</dbReference>
<evidence type="ECO:0000313" key="3">
    <source>
        <dbReference type="EMBL" id="PJJ77901.1"/>
    </source>
</evidence>
<dbReference type="GO" id="GO:0003824">
    <property type="term" value="F:catalytic activity"/>
    <property type="evidence" value="ECO:0007669"/>
    <property type="project" value="UniProtKB-ARBA"/>
</dbReference>
<dbReference type="PANTHER" id="PTHR43433">
    <property type="entry name" value="HYDROLASE, ALPHA/BETA FOLD FAMILY PROTEIN"/>
    <property type="match status" value="1"/>
</dbReference>
<keyword evidence="4" id="KW-1185">Reference proteome</keyword>
<feature type="compositionally biased region" description="Low complexity" evidence="1">
    <location>
        <begin position="7"/>
        <end position="17"/>
    </location>
</feature>
<dbReference type="AlphaFoldDB" id="A0A2M9D123"/>
<comment type="caution">
    <text evidence="3">The sequence shown here is derived from an EMBL/GenBank/DDBJ whole genome shotgun (WGS) entry which is preliminary data.</text>
</comment>
<sequence length="328" mass="32618">MTDPTEDAVAGADAAGAGAAGSGAAGAAAVGHETTQHDVTLRDGRVLRVHDVRPRDSGATGTTGTTGATGTTGTVVWHHGSPQSGAPLAPLVAACVERGLRLVTFGRAGYGGSTPHPGRSVAAVADDVADLADALDLGPFAVLGASGGGPHALACAALLPGRVTAAVTFAGLAPLAGGTRSDGPAGAPAWWAGMADDGGLRAALDGREARARHGESAEFDPSSFTAADWAALEGRWSSLGADAAPAGAAWPDAFVDDDVAFVRPWGFDLGAVDVPVLLVQGDEDRVVPPAHARMLLDALPEAELWEVPGAGHVSVLEELPAALDALLD</sequence>
<dbReference type="OrthoDB" id="9800988at2"/>
<feature type="domain" description="AB hydrolase-1" evidence="2">
    <location>
        <begin position="74"/>
        <end position="318"/>
    </location>
</feature>
<name>A0A2M9D123_9CELL</name>
<reference evidence="3 4" key="1">
    <citation type="submission" date="2017-11" db="EMBL/GenBank/DDBJ databases">
        <title>Genomic Encyclopedia of Archaeal and Bacterial Type Strains, Phase II (KMG-II): From Individual Species to Whole Genera.</title>
        <authorList>
            <person name="Goeker M."/>
        </authorList>
    </citation>
    <scope>NUCLEOTIDE SEQUENCE [LARGE SCALE GENOMIC DNA]</scope>
    <source>
        <strain evidence="3 4">DSM 25478</strain>
    </source>
</reference>
<dbReference type="InterPro" id="IPR050471">
    <property type="entry name" value="AB_hydrolase"/>
</dbReference>
<evidence type="ECO:0000259" key="2">
    <source>
        <dbReference type="Pfam" id="PF00561"/>
    </source>
</evidence>
<evidence type="ECO:0000256" key="1">
    <source>
        <dbReference type="SAM" id="MobiDB-lite"/>
    </source>
</evidence>
<dbReference type="Gene3D" id="3.40.50.1820">
    <property type="entry name" value="alpha/beta hydrolase"/>
    <property type="match status" value="1"/>
</dbReference>
<protein>
    <submittedName>
        <fullName evidence="3">Pimeloyl-ACP methyl ester carboxylesterase</fullName>
    </submittedName>
</protein>
<evidence type="ECO:0000313" key="4">
    <source>
        <dbReference type="Proteomes" id="UP000231693"/>
    </source>
</evidence>